<dbReference type="GO" id="GO:0004114">
    <property type="term" value="F:3',5'-cyclic-nucleotide phosphodiesterase activity"/>
    <property type="evidence" value="ECO:0007669"/>
    <property type="project" value="InterPro"/>
</dbReference>
<dbReference type="EC" id="3.1.4.-" evidence="15"/>
<reference evidence="18" key="1">
    <citation type="submission" date="2014-08" db="EMBL/GenBank/DDBJ databases">
        <authorList>
            <person name="Senf B."/>
            <person name="Petzold A."/>
            <person name="Downie B.R."/>
            <person name="Koch P."/>
            <person name="Platzer M."/>
        </authorList>
    </citation>
    <scope>NUCLEOTIDE SEQUENCE [LARGE SCALE GENOMIC DNA]</scope>
    <source>
        <strain evidence="18">GRZ</strain>
    </source>
</reference>
<comment type="cofactor">
    <cofactor evidence="15">
        <name>a divalent metal cation</name>
        <dbReference type="ChEBI" id="CHEBI:60240"/>
    </cofactor>
    <text evidence="15">Binds 2 divalent metal cations per subunit. Site 1 may preferentially bind zinc ions, while site 2 has a preference for magnesium and/or manganese ions.</text>
</comment>
<dbReference type="FunFam" id="3.30.450.40:FF:000010">
    <property type="entry name" value="Phosphodiesterase"/>
    <property type="match status" value="1"/>
</dbReference>
<dbReference type="Proteomes" id="UP000694548">
    <property type="component" value="Chromosome sgr02"/>
</dbReference>
<evidence type="ECO:0000256" key="11">
    <source>
        <dbReference type="ARBA" id="ARBA00023305"/>
    </source>
</evidence>
<feature type="binding site" evidence="14">
    <location>
        <position position="590"/>
    </location>
    <ligand>
        <name>Zn(2+)</name>
        <dbReference type="ChEBI" id="CHEBI:29105"/>
        <label>1</label>
    </ligand>
</feature>
<dbReference type="Gene3D" id="1.10.1300.10">
    <property type="entry name" value="3'5'-cyclic nucleotide phosphodiesterase, catalytic domain"/>
    <property type="match status" value="1"/>
</dbReference>
<feature type="binding site" evidence="13">
    <location>
        <position position="764"/>
    </location>
    <ligand>
        <name>AMP</name>
        <dbReference type="ChEBI" id="CHEBI:456215"/>
    </ligand>
</feature>
<dbReference type="InterPro" id="IPR002073">
    <property type="entry name" value="PDEase_catalytic_dom"/>
</dbReference>
<evidence type="ECO:0000256" key="5">
    <source>
        <dbReference type="ARBA" id="ARBA00022723"/>
    </source>
</evidence>
<feature type="active site" description="Proton donor" evidence="12">
    <location>
        <position position="550"/>
    </location>
</feature>
<evidence type="ECO:0000256" key="3">
    <source>
        <dbReference type="ARBA" id="ARBA00022535"/>
    </source>
</evidence>
<dbReference type="PROSITE" id="PS51845">
    <property type="entry name" value="PDEASE_I_2"/>
    <property type="match status" value="1"/>
</dbReference>
<evidence type="ECO:0000256" key="9">
    <source>
        <dbReference type="ARBA" id="ARBA00023288"/>
    </source>
</evidence>
<dbReference type="InterPro" id="IPR029016">
    <property type="entry name" value="GAF-like_dom_sf"/>
</dbReference>
<keyword evidence="7 15" id="KW-0378">Hydrolase</keyword>
<evidence type="ECO:0000256" key="15">
    <source>
        <dbReference type="RuleBase" id="RU363067"/>
    </source>
</evidence>
<dbReference type="SMART" id="SM00471">
    <property type="entry name" value="HDc"/>
    <property type="match status" value="1"/>
</dbReference>
<evidence type="ECO:0000313" key="19">
    <source>
        <dbReference type="Proteomes" id="UP000694548"/>
    </source>
</evidence>
<dbReference type="AlphaFoldDB" id="A0A8C6LGZ6"/>
<dbReference type="GO" id="GO:0016020">
    <property type="term" value="C:membrane"/>
    <property type="evidence" value="ECO:0007669"/>
    <property type="project" value="UniProtKB-SubCell"/>
</dbReference>
<evidence type="ECO:0000256" key="10">
    <source>
        <dbReference type="ARBA" id="ARBA00023289"/>
    </source>
</evidence>
<reference evidence="18" key="2">
    <citation type="submission" date="2025-08" db="UniProtKB">
        <authorList>
            <consortium name="Ensembl"/>
        </authorList>
    </citation>
    <scope>IDENTIFICATION</scope>
</reference>
<feature type="binding site" evidence="13">
    <location>
        <begin position="550"/>
        <end position="554"/>
    </location>
    <ligand>
        <name>AMP</name>
        <dbReference type="ChEBI" id="CHEBI:456215"/>
    </ligand>
</feature>
<comment type="subcellular location">
    <subcellularLocation>
        <location evidence="1">Membrane</location>
        <topology evidence="1">Lipid-anchor</topology>
    </subcellularLocation>
</comment>
<dbReference type="Gene3D" id="3.30.450.40">
    <property type="match status" value="2"/>
</dbReference>
<keyword evidence="6" id="KW-0677">Repeat</keyword>
<evidence type="ECO:0000256" key="1">
    <source>
        <dbReference type="ARBA" id="ARBA00004635"/>
    </source>
</evidence>
<keyword evidence="3" id="KW-0140">cGMP</keyword>
<keyword evidence="16" id="KW-0175">Coiled coil</keyword>
<dbReference type="Ensembl" id="ENSNFUT00015021919.1">
    <property type="protein sequence ID" value="ENSNFUP00015020928.1"/>
    <property type="gene ID" value="ENSNFUG00015009126.1"/>
</dbReference>
<gene>
    <name evidence="18" type="primary">PDE6B</name>
    <name evidence="18" type="synonym">pde6b</name>
</gene>
<dbReference type="CDD" id="cd00077">
    <property type="entry name" value="HDc"/>
    <property type="match status" value="1"/>
</dbReference>
<dbReference type="PANTHER" id="PTHR11347">
    <property type="entry name" value="CYCLIC NUCLEOTIDE PHOSPHODIESTERASE"/>
    <property type="match status" value="1"/>
</dbReference>
<reference evidence="18" key="3">
    <citation type="submission" date="2025-09" db="UniProtKB">
        <authorList>
            <consortium name="Ensembl"/>
        </authorList>
    </citation>
    <scope>IDENTIFICATION</scope>
</reference>
<evidence type="ECO:0000256" key="13">
    <source>
        <dbReference type="PIRSR" id="PIRSR623088-2"/>
    </source>
</evidence>
<dbReference type="InterPro" id="IPR036971">
    <property type="entry name" value="PDEase_catalytic_dom_sf"/>
</dbReference>
<dbReference type="InterPro" id="IPR023088">
    <property type="entry name" value="PDEase"/>
</dbReference>
<keyword evidence="11" id="KW-0844">Vision</keyword>
<keyword evidence="19" id="KW-1185">Reference proteome</keyword>
<dbReference type="GO" id="GO:0007601">
    <property type="term" value="P:visual perception"/>
    <property type="evidence" value="ECO:0007669"/>
    <property type="project" value="UniProtKB-KW"/>
</dbReference>
<feature type="binding site" evidence="13">
    <location>
        <position position="591"/>
    </location>
    <ligand>
        <name>AMP</name>
        <dbReference type="ChEBI" id="CHEBI:456215"/>
    </ligand>
</feature>
<evidence type="ECO:0000256" key="4">
    <source>
        <dbReference type="ARBA" id="ARBA00022606"/>
    </source>
</evidence>
<name>A0A8C6LGZ6_NOTFU</name>
<dbReference type="Pfam" id="PF01590">
    <property type="entry name" value="GAF"/>
    <property type="match status" value="2"/>
</dbReference>
<comment type="similarity">
    <text evidence="2 15">Belongs to the cyclic nucleotide phosphodiesterase family.</text>
</comment>
<evidence type="ECO:0000256" key="8">
    <source>
        <dbReference type="ARBA" id="ARBA00023136"/>
    </source>
</evidence>
<dbReference type="InterPro" id="IPR003607">
    <property type="entry name" value="HD/PDEase_dom"/>
</dbReference>
<dbReference type="FunFam" id="3.30.450.40:FF:000001">
    <property type="entry name" value="Phosphodiesterase"/>
    <property type="match status" value="1"/>
</dbReference>
<keyword evidence="5 14" id="KW-0479">Metal-binding</keyword>
<dbReference type="GeneTree" id="ENSGT00940000156471"/>
<dbReference type="InterPro" id="IPR003018">
    <property type="entry name" value="GAF"/>
</dbReference>
<feature type="binding site" evidence="14">
    <location>
        <position position="591"/>
    </location>
    <ligand>
        <name>Zn(2+)</name>
        <dbReference type="ChEBI" id="CHEBI:29105"/>
        <label>1</label>
    </ligand>
</feature>
<dbReference type="PRINTS" id="PR00387">
    <property type="entry name" value="PDIESTERASE1"/>
</dbReference>
<dbReference type="Pfam" id="PF00233">
    <property type="entry name" value="PDEase_I"/>
    <property type="match status" value="1"/>
</dbReference>
<keyword evidence="8" id="KW-0472">Membrane</keyword>
<dbReference type="PROSITE" id="PS00126">
    <property type="entry name" value="PDEASE_I_1"/>
    <property type="match status" value="1"/>
</dbReference>
<evidence type="ECO:0000259" key="17">
    <source>
        <dbReference type="PROSITE" id="PS51845"/>
    </source>
</evidence>
<evidence type="ECO:0000256" key="14">
    <source>
        <dbReference type="PIRSR" id="PIRSR623088-3"/>
    </source>
</evidence>
<keyword evidence="9" id="KW-0449">Lipoprotein</keyword>
<dbReference type="GO" id="GO:0007165">
    <property type="term" value="P:signal transduction"/>
    <property type="evidence" value="ECO:0007669"/>
    <property type="project" value="InterPro"/>
</dbReference>
<dbReference type="FunFam" id="1.10.1300.10:FF:000005">
    <property type="entry name" value="Phosphodiesterase"/>
    <property type="match status" value="1"/>
</dbReference>
<evidence type="ECO:0000256" key="2">
    <source>
        <dbReference type="ARBA" id="ARBA00007648"/>
    </source>
</evidence>
<evidence type="ECO:0000256" key="16">
    <source>
        <dbReference type="SAM" id="Coils"/>
    </source>
</evidence>
<evidence type="ECO:0000256" key="7">
    <source>
        <dbReference type="ARBA" id="ARBA00022801"/>
    </source>
</evidence>
<feature type="binding site" evidence="13">
    <location>
        <position position="711"/>
    </location>
    <ligand>
        <name>AMP</name>
        <dbReference type="ChEBI" id="CHEBI:456215"/>
    </ligand>
</feature>
<dbReference type="InterPro" id="IPR023174">
    <property type="entry name" value="PDEase_CS"/>
</dbReference>
<feature type="binding site" evidence="14">
    <location>
        <position position="711"/>
    </location>
    <ligand>
        <name>Zn(2+)</name>
        <dbReference type="ChEBI" id="CHEBI:29105"/>
        <label>1</label>
    </ligand>
</feature>
<keyword evidence="4" id="KW-0716">Sensory transduction</keyword>
<keyword evidence="10" id="KW-0636">Prenylation</keyword>
<feature type="domain" description="PDEase" evidence="17">
    <location>
        <begin position="462"/>
        <end position="807"/>
    </location>
</feature>
<evidence type="ECO:0000256" key="12">
    <source>
        <dbReference type="PIRSR" id="PIRSR623088-1"/>
    </source>
</evidence>
<dbReference type="SUPFAM" id="SSF109604">
    <property type="entry name" value="HD-domain/PDEase-like"/>
    <property type="match status" value="1"/>
</dbReference>
<protein>
    <recommendedName>
        <fullName evidence="15">Phosphodiesterase</fullName>
        <ecNumber evidence="15">3.1.4.-</ecNumber>
    </recommendedName>
</protein>
<dbReference type="GO" id="GO:0046872">
    <property type="term" value="F:metal ion binding"/>
    <property type="evidence" value="ECO:0007669"/>
    <property type="project" value="UniProtKB-KW"/>
</dbReference>
<accession>A0A8C6LGZ6</accession>
<sequence>MSLQKGDVEKFLKGNPEFAKNYFAKKMNTSSISKVQQKPTHLPKGVPFLFFSKVEESRIMYDLIKDMQENVNMEKVVFKILKRLSALIHADRCSLFMYRQRNGIGELATRLFNVSVDSVLEDCVVPPDSEIVYPLDLGIVGNVALTKKTVNVKNVKEVKCQHFSSFVDELTDYQTRSVLATPILNGKDMVAVIMALNKTTGPHFTAEDEDLFLKYLKIASLNLKIFHLSYLHNCETRKGQLLLWSANKVFEELTDIERQFHKALYTVRAYLNCDRYSVGLLDMTKEKEFFDIWPVLMGEQPPYSGPVTPDGREVIFYKVIDYILHGKEDIKVIPNPPADHWALSSGLPTYVAESGFICNIMNAAADETFHFQTGALDDSSWTIKNVLSLPIVNKKEEIVGVATFYNRKDGKPFDDHDEQLMEALTQFLGWSALNTDTYDKMNKLENRKDIAQDMVLYHVKCRNDEIQNVLVRARLLSPKNRQMYLPPLIKKFEIYEFRFSDFNCTELELVKCGIQMYYEVGVVKKFQIPQEVLVRFMYSVSKGYRKITYHNWRHGFNVGQTMFTLLTTGHLKRYYTDLEVMAMITAGFLHDIDHRGTNNLYQVKSGNPLAKLHGSSILERHHLEFGKFLLSDESLNIYQNLNRRQVDHVIHLTDIAIIATDLALYFKSRTMFQKIVDLSKTYEDEKKWVDFLSLETTRKEIVMAMMMTACDLSAITKPWEVQSKVALSVAAEFWEQGDLERTVLEQQPIPMMDRNKAAELPKLQCGFIDFVCTFVYKEFSRFHPQIQPMLDGILNNRKEWNAKKEEYEAKLKAIEDEKAAKEAAAAAKSIVILSKKTSANNTGGGSSKTCSMC</sequence>
<dbReference type="SUPFAM" id="SSF55781">
    <property type="entry name" value="GAF domain-like"/>
    <property type="match status" value="2"/>
</dbReference>
<feature type="binding site" evidence="14">
    <location>
        <position position="591"/>
    </location>
    <ligand>
        <name>Zn(2+)</name>
        <dbReference type="ChEBI" id="CHEBI:29105"/>
        <label>2</label>
    </ligand>
</feature>
<proteinExistence type="inferred from homology"/>
<evidence type="ECO:0000256" key="6">
    <source>
        <dbReference type="ARBA" id="ARBA00022737"/>
    </source>
</evidence>
<evidence type="ECO:0000313" key="18">
    <source>
        <dbReference type="Ensembl" id="ENSNFUP00015020928.1"/>
    </source>
</evidence>
<feature type="binding site" evidence="14">
    <location>
        <position position="554"/>
    </location>
    <ligand>
        <name>Zn(2+)</name>
        <dbReference type="ChEBI" id="CHEBI:29105"/>
        <label>1</label>
    </ligand>
</feature>
<organism evidence="18 19">
    <name type="scientific">Nothobranchius furzeri</name>
    <name type="common">Turquoise killifish</name>
    <dbReference type="NCBI Taxonomy" id="105023"/>
    <lineage>
        <taxon>Eukaryota</taxon>
        <taxon>Metazoa</taxon>
        <taxon>Chordata</taxon>
        <taxon>Craniata</taxon>
        <taxon>Vertebrata</taxon>
        <taxon>Euteleostomi</taxon>
        <taxon>Actinopterygii</taxon>
        <taxon>Neopterygii</taxon>
        <taxon>Teleostei</taxon>
        <taxon>Neoteleostei</taxon>
        <taxon>Acanthomorphata</taxon>
        <taxon>Ovalentaria</taxon>
        <taxon>Atherinomorphae</taxon>
        <taxon>Cyprinodontiformes</taxon>
        <taxon>Nothobranchiidae</taxon>
        <taxon>Nothobranchius</taxon>
    </lineage>
</organism>
<feature type="coiled-coil region" evidence="16">
    <location>
        <begin position="790"/>
        <end position="824"/>
    </location>
</feature>
<dbReference type="SMART" id="SM00065">
    <property type="entry name" value="GAF"/>
    <property type="match status" value="2"/>
</dbReference>